<name>A0A8I6SSE9_CIMLE</name>
<evidence type="ECO:0000256" key="7">
    <source>
        <dbReference type="ARBA" id="ARBA00023212"/>
    </source>
</evidence>
<dbReference type="InterPro" id="IPR000048">
    <property type="entry name" value="IQ_motif_EF-hand-BS"/>
</dbReference>
<dbReference type="Proteomes" id="UP000494040">
    <property type="component" value="Unassembled WGS sequence"/>
</dbReference>
<reference evidence="10" key="1">
    <citation type="submission" date="2022-01" db="UniProtKB">
        <authorList>
            <consortium name="EnsemblMetazoa"/>
        </authorList>
    </citation>
    <scope>IDENTIFICATION</scope>
</reference>
<evidence type="ECO:0000256" key="6">
    <source>
        <dbReference type="ARBA" id="ARBA00023069"/>
    </source>
</evidence>
<evidence type="ECO:0000256" key="2">
    <source>
        <dbReference type="ARBA" id="ARBA00008222"/>
    </source>
</evidence>
<evidence type="ECO:0000256" key="3">
    <source>
        <dbReference type="ARBA" id="ARBA00013738"/>
    </source>
</evidence>
<dbReference type="KEGG" id="clec:106664417"/>
<comment type="subcellular location">
    <subcellularLocation>
        <location evidence="1">Cytoplasm</location>
        <location evidence="1">Cytoskeleton</location>
        <location evidence="1">Flagellum axoneme</location>
    </subcellularLocation>
</comment>
<dbReference type="OrthoDB" id="10254713at2759"/>
<dbReference type="OMA" id="HRIECAV"/>
<dbReference type="PANTHER" id="PTHR14871:SF1">
    <property type="entry name" value="DYNEIN REGULATORY COMPLEX PROTEIN 9"/>
    <property type="match status" value="1"/>
</dbReference>
<sequence length="369" mass="43421">MSNNCDDCNESNLKNKEHEASLFERWLQEAKEADLCQNFLTLQPEGDIYQNDYTRFTDFERFACIGILNEMIDKLAIIGADRPNVDSPDSGDIANTDEIIKQTNKFQQDRSRLEFILKLIKDELYENSSVETLTQYLISEENKIKEEHAICSMYDQYSQSLQTLKNVAEKSDYLTKHVIKRQTKLLNDIEGELQESMFHYGIKLGYSRKLQEARLEQNTHRIQMEEGAILTESEDLKSRMSQEGRVHRDIMLYLNMSITKLNKDIASWKKRYAIDIAAKNKQICEIKNKKTEGAEKIKTLLNTYMKRRKVIQDYLEEKRIRIEAEELKKSQERAATKIQAWWRGTMVRWKLGEYAEKKKKKKGKEKGKK</sequence>
<dbReference type="EnsemblMetazoa" id="XM_024230526.1">
    <property type="protein sequence ID" value="XP_024086294.1"/>
    <property type="gene ID" value="LOC106664417"/>
</dbReference>
<comment type="similarity">
    <text evidence="2">Belongs to the DRC9 family.</text>
</comment>
<keyword evidence="6" id="KW-0969">Cilium</keyword>
<evidence type="ECO:0000313" key="11">
    <source>
        <dbReference type="Proteomes" id="UP000494040"/>
    </source>
</evidence>
<keyword evidence="11" id="KW-1185">Reference proteome</keyword>
<dbReference type="AlphaFoldDB" id="A0A8I6SSE9"/>
<evidence type="ECO:0000256" key="8">
    <source>
        <dbReference type="ARBA" id="ARBA00023273"/>
    </source>
</evidence>
<evidence type="ECO:0000256" key="5">
    <source>
        <dbReference type="ARBA" id="ARBA00022846"/>
    </source>
</evidence>
<keyword evidence="7" id="KW-0206">Cytoskeleton</keyword>
<evidence type="ECO:0000256" key="9">
    <source>
        <dbReference type="ARBA" id="ARBA00032183"/>
    </source>
</evidence>
<dbReference type="RefSeq" id="XP_024086294.1">
    <property type="nucleotide sequence ID" value="XM_024230526.1"/>
</dbReference>
<evidence type="ECO:0000256" key="1">
    <source>
        <dbReference type="ARBA" id="ARBA00004611"/>
    </source>
</evidence>
<protein>
    <recommendedName>
        <fullName evidence="3">Dynein regulatory complex protein 9</fullName>
    </recommendedName>
    <alternativeName>
        <fullName evidence="9">IQ domain-containing protein G</fullName>
    </alternativeName>
</protein>
<organism evidence="10 11">
    <name type="scientific">Cimex lectularius</name>
    <name type="common">Bed bug</name>
    <name type="synonym">Acanthia lectularia</name>
    <dbReference type="NCBI Taxonomy" id="79782"/>
    <lineage>
        <taxon>Eukaryota</taxon>
        <taxon>Metazoa</taxon>
        <taxon>Ecdysozoa</taxon>
        <taxon>Arthropoda</taxon>
        <taxon>Hexapoda</taxon>
        <taxon>Insecta</taxon>
        <taxon>Pterygota</taxon>
        <taxon>Neoptera</taxon>
        <taxon>Paraneoptera</taxon>
        <taxon>Hemiptera</taxon>
        <taxon>Heteroptera</taxon>
        <taxon>Panheteroptera</taxon>
        <taxon>Cimicomorpha</taxon>
        <taxon>Cimicidae</taxon>
        <taxon>Cimex</taxon>
    </lineage>
</organism>
<dbReference type="CDD" id="cd23766">
    <property type="entry name" value="IQCG"/>
    <property type="match status" value="1"/>
</dbReference>
<dbReference type="PANTHER" id="PTHR14871">
    <property type="entry name" value="DYNEIN REGULATORY COMPLEX PROTEIN 9"/>
    <property type="match status" value="1"/>
</dbReference>
<dbReference type="GO" id="GO:0044782">
    <property type="term" value="P:cilium organization"/>
    <property type="evidence" value="ECO:0007669"/>
    <property type="project" value="TreeGrafter"/>
</dbReference>
<dbReference type="GeneID" id="106664417"/>
<accession>A0A8I6SSE9</accession>
<dbReference type="InterPro" id="IPR042618">
    <property type="entry name" value="IQCG"/>
</dbReference>
<dbReference type="Pfam" id="PF00612">
    <property type="entry name" value="IQ"/>
    <property type="match status" value="1"/>
</dbReference>
<keyword evidence="5" id="KW-0282">Flagellum</keyword>
<dbReference type="PROSITE" id="PS50096">
    <property type="entry name" value="IQ"/>
    <property type="match status" value="1"/>
</dbReference>
<dbReference type="GO" id="GO:0031514">
    <property type="term" value="C:motile cilium"/>
    <property type="evidence" value="ECO:0007669"/>
    <property type="project" value="TreeGrafter"/>
</dbReference>
<dbReference type="Gene3D" id="1.20.5.190">
    <property type="match status" value="1"/>
</dbReference>
<keyword evidence="8" id="KW-0966">Cell projection</keyword>
<evidence type="ECO:0000313" key="10">
    <source>
        <dbReference type="EnsemblMetazoa" id="XP_024086294.1"/>
    </source>
</evidence>
<proteinExistence type="inferred from homology"/>
<keyword evidence="4" id="KW-0963">Cytoplasm</keyword>
<dbReference type="GO" id="GO:0005737">
    <property type="term" value="C:cytoplasm"/>
    <property type="evidence" value="ECO:0007669"/>
    <property type="project" value="TreeGrafter"/>
</dbReference>
<evidence type="ECO:0000256" key="4">
    <source>
        <dbReference type="ARBA" id="ARBA00022490"/>
    </source>
</evidence>